<proteinExistence type="predicted"/>
<dbReference type="AlphaFoldDB" id="A0A165BXS0"/>
<accession>A0A165BXS0</accession>
<sequence length="389" mass="43472">LYISDFRTRAHRDDILLSDTVVAHLEHADDIALCSTSAEGLQAKLNDLAVWASQNQMKVNLRKTAVMILRRPRTKISVAHSFHIYGEELRIVTEQPYVGIKFSSAPGNMWDAHFSACAARARRAANVTFFVESHTGALPPWEGRLLYSAQVDPHLIWGCEVTGVGTTSQLSQLEDVQHTYLRRILGLQSRSQLCILFTETGLWPIKFRRIALQLRYLCYTLALPPTHLAAIALRETMSAASNGLGGWYSDLQRATQNIGIGLPVNPSLESVAALEPKLKTALYVHLQGLVTASTKLDLLHGRSVFSSNIITKSPVMEFRAYLRVANRTHRQALTQLLLSDHCLAIEMLRRPSRSRSLLTPRVLRLCRFCLADVEDPIHALFVCTASQDL</sequence>
<dbReference type="Proteomes" id="UP000077266">
    <property type="component" value="Unassembled WGS sequence"/>
</dbReference>
<feature type="non-terminal residue" evidence="1">
    <location>
        <position position="1"/>
    </location>
</feature>
<dbReference type="OrthoDB" id="3240817at2759"/>
<evidence type="ECO:0000313" key="1">
    <source>
        <dbReference type="EMBL" id="KZV81442.1"/>
    </source>
</evidence>
<evidence type="ECO:0008006" key="3">
    <source>
        <dbReference type="Google" id="ProtNLM"/>
    </source>
</evidence>
<dbReference type="PANTHER" id="PTHR47027:SF20">
    <property type="entry name" value="REVERSE TRANSCRIPTASE-LIKE PROTEIN WITH RNA-DIRECTED DNA POLYMERASE DOMAIN"/>
    <property type="match status" value="1"/>
</dbReference>
<organism evidence="1 2">
    <name type="scientific">Exidia glandulosa HHB12029</name>
    <dbReference type="NCBI Taxonomy" id="1314781"/>
    <lineage>
        <taxon>Eukaryota</taxon>
        <taxon>Fungi</taxon>
        <taxon>Dikarya</taxon>
        <taxon>Basidiomycota</taxon>
        <taxon>Agaricomycotina</taxon>
        <taxon>Agaricomycetes</taxon>
        <taxon>Auriculariales</taxon>
        <taxon>Exidiaceae</taxon>
        <taxon>Exidia</taxon>
    </lineage>
</organism>
<evidence type="ECO:0000313" key="2">
    <source>
        <dbReference type="Proteomes" id="UP000077266"/>
    </source>
</evidence>
<gene>
    <name evidence="1" type="ORF">EXIGLDRAFT_572530</name>
</gene>
<dbReference type="STRING" id="1314781.A0A165BXS0"/>
<name>A0A165BXS0_EXIGL</name>
<protein>
    <recommendedName>
        <fullName evidence="3">Reverse transcriptase domain-containing protein</fullName>
    </recommendedName>
</protein>
<dbReference type="EMBL" id="KV426392">
    <property type="protein sequence ID" value="KZV81442.1"/>
    <property type="molecule type" value="Genomic_DNA"/>
</dbReference>
<dbReference type="PANTHER" id="PTHR47027">
    <property type="entry name" value="REVERSE TRANSCRIPTASE DOMAIN-CONTAINING PROTEIN"/>
    <property type="match status" value="1"/>
</dbReference>
<feature type="non-terminal residue" evidence="1">
    <location>
        <position position="389"/>
    </location>
</feature>
<reference evidence="1 2" key="1">
    <citation type="journal article" date="2016" name="Mol. Biol. Evol.">
        <title>Comparative Genomics of Early-Diverging Mushroom-Forming Fungi Provides Insights into the Origins of Lignocellulose Decay Capabilities.</title>
        <authorList>
            <person name="Nagy L.G."/>
            <person name="Riley R."/>
            <person name="Tritt A."/>
            <person name="Adam C."/>
            <person name="Daum C."/>
            <person name="Floudas D."/>
            <person name="Sun H."/>
            <person name="Yadav J.S."/>
            <person name="Pangilinan J."/>
            <person name="Larsson K.H."/>
            <person name="Matsuura K."/>
            <person name="Barry K."/>
            <person name="Labutti K."/>
            <person name="Kuo R."/>
            <person name="Ohm R.A."/>
            <person name="Bhattacharya S.S."/>
            <person name="Shirouzu T."/>
            <person name="Yoshinaga Y."/>
            <person name="Martin F.M."/>
            <person name="Grigoriev I.V."/>
            <person name="Hibbett D.S."/>
        </authorList>
    </citation>
    <scope>NUCLEOTIDE SEQUENCE [LARGE SCALE GENOMIC DNA]</scope>
    <source>
        <strain evidence="1 2">HHB12029</strain>
    </source>
</reference>
<keyword evidence="2" id="KW-1185">Reference proteome</keyword>
<dbReference type="InParanoid" id="A0A165BXS0"/>